<dbReference type="InterPro" id="IPR039528">
    <property type="entry name" value="DPM1-like"/>
</dbReference>
<organism evidence="7 8">
    <name type="scientific">Corynebacterium riegelii</name>
    <dbReference type="NCBI Taxonomy" id="156976"/>
    <lineage>
        <taxon>Bacteria</taxon>
        <taxon>Bacillati</taxon>
        <taxon>Actinomycetota</taxon>
        <taxon>Actinomycetes</taxon>
        <taxon>Mycobacteriales</taxon>
        <taxon>Corynebacteriaceae</taxon>
        <taxon>Corynebacterium</taxon>
    </lineage>
</organism>
<feature type="domain" description="Glycosyltransferase 2-like" evidence="6">
    <location>
        <begin position="16"/>
        <end position="181"/>
    </location>
</feature>
<dbReference type="InterPro" id="IPR001173">
    <property type="entry name" value="Glyco_trans_2-like"/>
</dbReference>
<reference evidence="7 8" key="1">
    <citation type="submission" date="2015-08" db="EMBL/GenBank/DDBJ databases">
        <authorList>
            <person name="Babu N.S."/>
            <person name="Beckwith C.J."/>
            <person name="Beseler K.G."/>
            <person name="Brison A."/>
            <person name="Carone J.V."/>
            <person name="Caskin T.P."/>
            <person name="Diamond M."/>
            <person name="Durham M.E."/>
            <person name="Foxe J.M."/>
            <person name="Go M."/>
            <person name="Henderson B.A."/>
            <person name="Jones I.B."/>
            <person name="McGettigan J.A."/>
            <person name="Micheletti S.J."/>
            <person name="Nasrallah M.E."/>
            <person name="Ortiz D."/>
            <person name="Piller C.R."/>
            <person name="Privatt S.R."/>
            <person name="Schneider S.L."/>
            <person name="Sharp S."/>
            <person name="Smith T.C."/>
            <person name="Stanton J.D."/>
            <person name="Ullery H.E."/>
            <person name="Wilson R.J."/>
            <person name="Serrano M.G."/>
            <person name="Buck G."/>
            <person name="Lee V."/>
            <person name="Wang Y."/>
            <person name="Carvalho R."/>
            <person name="Voegtly L."/>
            <person name="Shi R."/>
            <person name="Duckworth R."/>
            <person name="Johnson A."/>
            <person name="Loviza R."/>
            <person name="Walstead R."/>
            <person name="Shah Z."/>
            <person name="Kiflezghi M."/>
            <person name="Wade K."/>
            <person name="Ball S.L."/>
            <person name="Bradley K.W."/>
            <person name="Asai D.J."/>
            <person name="Bowman C.A."/>
            <person name="Russell D.A."/>
            <person name="Pope W.H."/>
            <person name="Jacobs-Sera D."/>
            <person name="Hendrix R.W."/>
            <person name="Hatfull G.F."/>
        </authorList>
    </citation>
    <scope>NUCLEOTIDE SEQUENCE [LARGE SCALE GENOMIC DNA]</scope>
    <source>
        <strain evidence="7 8">PUDD_83A45</strain>
    </source>
</reference>
<gene>
    <name evidence="7" type="ORF">AK829_03605</name>
</gene>
<dbReference type="GO" id="GO:0016020">
    <property type="term" value="C:membrane"/>
    <property type="evidence" value="ECO:0007669"/>
    <property type="project" value="GOC"/>
</dbReference>
<keyword evidence="8" id="KW-1185">Reference proteome</keyword>
<evidence type="ECO:0000256" key="4">
    <source>
        <dbReference type="ARBA" id="ARBA00022679"/>
    </source>
</evidence>
<dbReference type="Gene3D" id="3.90.550.10">
    <property type="entry name" value="Spore Coat Polysaccharide Biosynthesis Protein SpsA, Chain A"/>
    <property type="match status" value="1"/>
</dbReference>
<evidence type="ECO:0000256" key="5">
    <source>
        <dbReference type="ARBA" id="ARBA00050499"/>
    </source>
</evidence>
<dbReference type="EMBL" id="CP012342">
    <property type="protein sequence ID" value="AKV58406.1"/>
    <property type="molecule type" value="Genomic_DNA"/>
</dbReference>
<dbReference type="STRING" id="156976.AK829_03605"/>
<keyword evidence="4" id="KW-0808">Transferase</keyword>
<accession>A0A0K1RB34</accession>
<dbReference type="FunFam" id="3.90.550.10:FF:000122">
    <property type="entry name" value="Dolichol-phosphate mannosyltransferase subunit 1"/>
    <property type="match status" value="1"/>
</dbReference>
<proteinExistence type="inferred from homology"/>
<dbReference type="RefSeq" id="WP_052204340.1">
    <property type="nucleotide sequence ID" value="NZ_CAMYAJ010000007.1"/>
</dbReference>
<comment type="catalytic activity">
    <reaction evidence="5">
        <text>a di-trans,poly-cis-dolichyl phosphate + GDP-alpha-D-mannose = a di-trans,poly-cis-dolichyl beta-D-mannosyl phosphate + GDP</text>
        <dbReference type="Rhea" id="RHEA:21184"/>
        <dbReference type="Rhea" id="RHEA-COMP:19498"/>
        <dbReference type="Rhea" id="RHEA-COMP:19501"/>
        <dbReference type="ChEBI" id="CHEBI:57527"/>
        <dbReference type="ChEBI" id="CHEBI:57683"/>
        <dbReference type="ChEBI" id="CHEBI:58189"/>
        <dbReference type="ChEBI" id="CHEBI:58211"/>
        <dbReference type="EC" id="2.4.1.83"/>
    </reaction>
</comment>
<name>A0A0K1RB34_9CORY</name>
<dbReference type="KEGG" id="crie:AK829_03605"/>
<dbReference type="Pfam" id="PF00535">
    <property type="entry name" value="Glycos_transf_2"/>
    <property type="match status" value="1"/>
</dbReference>
<dbReference type="GO" id="GO:0009247">
    <property type="term" value="P:glycolipid biosynthetic process"/>
    <property type="evidence" value="ECO:0007669"/>
    <property type="project" value="TreeGrafter"/>
</dbReference>
<dbReference type="PATRIC" id="fig|156976.3.peg.711"/>
<dbReference type="PANTHER" id="PTHR43398">
    <property type="entry name" value="DOLICHOL-PHOSPHATE MANNOSYLTRANSFERASE SUBUNIT 1"/>
    <property type="match status" value="1"/>
</dbReference>
<dbReference type="CDD" id="cd06442">
    <property type="entry name" value="DPM1_like"/>
    <property type="match status" value="1"/>
</dbReference>
<evidence type="ECO:0000256" key="1">
    <source>
        <dbReference type="ARBA" id="ARBA00006739"/>
    </source>
</evidence>
<dbReference type="AlphaFoldDB" id="A0A0K1RB34"/>
<evidence type="ECO:0000313" key="7">
    <source>
        <dbReference type="EMBL" id="AKV58406.1"/>
    </source>
</evidence>
<evidence type="ECO:0000313" key="8">
    <source>
        <dbReference type="Proteomes" id="UP000060016"/>
    </source>
</evidence>
<dbReference type="GO" id="GO:0004582">
    <property type="term" value="F:dolichyl-phosphate beta-D-mannosyltransferase activity"/>
    <property type="evidence" value="ECO:0007669"/>
    <property type="project" value="UniProtKB-EC"/>
</dbReference>
<keyword evidence="3" id="KW-0328">Glycosyltransferase</keyword>
<comment type="similarity">
    <text evidence="1">Belongs to the glycosyltransferase 2 family.</text>
</comment>
<evidence type="ECO:0000259" key="6">
    <source>
        <dbReference type="Pfam" id="PF00535"/>
    </source>
</evidence>
<dbReference type="SUPFAM" id="SSF53448">
    <property type="entry name" value="Nucleotide-diphospho-sugar transferases"/>
    <property type="match status" value="1"/>
</dbReference>
<dbReference type="InterPro" id="IPR029044">
    <property type="entry name" value="Nucleotide-diphossugar_trans"/>
</dbReference>
<sequence>MLNAKGASDVSNSTLVIIPTYNEVENLPLITRRVIEAAPDVDVLVVDDNSPDGTGKLADDLAAEHDTIHVLHRTAKDGLMAAYRAGFRWALQRDYQVICQMDADGSHAPEELARLLEAIENGADLVIGSRYVDGGEVTNWPQQRYLLSKLGNRYISAALGEDVNDLTAGYRAFRREVLEQLDLNELSPKGFIFQAEVAHKAGQAGFDVREVPITFEDRTLGESKLNASFAATSLAEVTKWGVAEKTTSAANLLKEVGALAQYEFERSALSRTGERLGSAAEKAATTVGEMYKLAKYELKKSPLAKAPKNAANLVGDGVAAVGEFTNLAKHELKRATTGR</sequence>
<dbReference type="EC" id="2.4.1.83" evidence="2"/>
<evidence type="ECO:0000256" key="3">
    <source>
        <dbReference type="ARBA" id="ARBA00022676"/>
    </source>
</evidence>
<evidence type="ECO:0000256" key="2">
    <source>
        <dbReference type="ARBA" id="ARBA00012704"/>
    </source>
</evidence>
<dbReference type="Proteomes" id="UP000060016">
    <property type="component" value="Chromosome"/>
</dbReference>
<dbReference type="PANTHER" id="PTHR43398:SF1">
    <property type="entry name" value="DOLICHOL-PHOSPHATE MANNOSYLTRANSFERASE SUBUNIT 1"/>
    <property type="match status" value="1"/>
</dbReference>
<protein>
    <recommendedName>
        <fullName evidence="2">dolichyl-phosphate beta-D-mannosyltransferase</fullName>
        <ecNumber evidence="2">2.4.1.83</ecNumber>
    </recommendedName>
</protein>